<proteinExistence type="predicted"/>
<dbReference type="EMBL" id="BOOA01000044">
    <property type="protein sequence ID" value="GIH26717.1"/>
    <property type="molecule type" value="Genomic_DNA"/>
</dbReference>
<dbReference type="Pfam" id="PF01047">
    <property type="entry name" value="MarR"/>
    <property type="match status" value="1"/>
</dbReference>
<evidence type="ECO:0000313" key="3">
    <source>
        <dbReference type="EMBL" id="GIH26717.1"/>
    </source>
</evidence>
<name>A0A919UQD1_9ACTN</name>
<dbReference type="PANTHER" id="PTHR33164">
    <property type="entry name" value="TRANSCRIPTIONAL REGULATOR, MARR FAMILY"/>
    <property type="match status" value="1"/>
</dbReference>
<dbReference type="SUPFAM" id="SSF46785">
    <property type="entry name" value="Winged helix' DNA-binding domain"/>
    <property type="match status" value="1"/>
</dbReference>
<comment type="caution">
    <text evidence="3">The sequence shown here is derived from an EMBL/GenBank/DDBJ whole genome shotgun (WGS) entry which is preliminary data.</text>
</comment>
<dbReference type="InterPro" id="IPR036390">
    <property type="entry name" value="WH_DNA-bd_sf"/>
</dbReference>
<accession>A0A919UQD1</accession>
<feature type="region of interest" description="Disordered" evidence="1">
    <location>
        <begin position="1"/>
        <end position="23"/>
    </location>
</feature>
<evidence type="ECO:0000256" key="1">
    <source>
        <dbReference type="SAM" id="MobiDB-lite"/>
    </source>
</evidence>
<reference evidence="3" key="1">
    <citation type="submission" date="2021-01" db="EMBL/GenBank/DDBJ databases">
        <title>Whole genome shotgun sequence of Acrocarpospora phusangensis NBRC 108782.</title>
        <authorList>
            <person name="Komaki H."/>
            <person name="Tamura T."/>
        </authorList>
    </citation>
    <scope>NUCLEOTIDE SEQUENCE</scope>
    <source>
        <strain evidence="3">NBRC 108782</strain>
    </source>
</reference>
<sequence length="178" mass="19502">MSDETGKTPDLTPGGVGASDIDSAADVKEERQRLLERLGELQHGMGRFFARDRSLPLLASNLTMQQLKVVMTLSFLGSASGQDLARELGIGLGTITGIVDRVVAQGLASRHEDPSDRRVRRVELTPAGRDLSTQILDAGAATWRDLLAHLDLDTLRDLERVMRRLVEVMSELHPPSPR</sequence>
<dbReference type="PRINTS" id="PR00598">
    <property type="entry name" value="HTHMARR"/>
</dbReference>
<feature type="domain" description="HTH marR-type" evidence="2">
    <location>
        <begin position="31"/>
        <end position="167"/>
    </location>
</feature>
<keyword evidence="4" id="KW-1185">Reference proteome</keyword>
<gene>
    <name evidence="3" type="ORF">Aph01nite_50270</name>
</gene>
<evidence type="ECO:0000313" key="4">
    <source>
        <dbReference type="Proteomes" id="UP000640052"/>
    </source>
</evidence>
<dbReference type="InterPro" id="IPR039422">
    <property type="entry name" value="MarR/SlyA-like"/>
</dbReference>
<dbReference type="Proteomes" id="UP000640052">
    <property type="component" value="Unassembled WGS sequence"/>
</dbReference>
<dbReference type="InterPro" id="IPR036388">
    <property type="entry name" value="WH-like_DNA-bd_sf"/>
</dbReference>
<dbReference type="AlphaFoldDB" id="A0A919UQD1"/>
<dbReference type="InterPro" id="IPR000835">
    <property type="entry name" value="HTH_MarR-typ"/>
</dbReference>
<dbReference type="SMART" id="SM00347">
    <property type="entry name" value="HTH_MARR"/>
    <property type="match status" value="1"/>
</dbReference>
<dbReference type="GO" id="GO:0003700">
    <property type="term" value="F:DNA-binding transcription factor activity"/>
    <property type="evidence" value="ECO:0007669"/>
    <property type="project" value="InterPro"/>
</dbReference>
<dbReference type="GO" id="GO:0006950">
    <property type="term" value="P:response to stress"/>
    <property type="evidence" value="ECO:0007669"/>
    <property type="project" value="TreeGrafter"/>
</dbReference>
<dbReference type="Gene3D" id="1.10.10.10">
    <property type="entry name" value="Winged helix-like DNA-binding domain superfamily/Winged helix DNA-binding domain"/>
    <property type="match status" value="1"/>
</dbReference>
<dbReference type="PANTHER" id="PTHR33164:SF43">
    <property type="entry name" value="HTH-TYPE TRANSCRIPTIONAL REPRESSOR YETL"/>
    <property type="match status" value="1"/>
</dbReference>
<dbReference type="RefSeq" id="WP_239161944.1">
    <property type="nucleotide sequence ID" value="NZ_BOOA01000044.1"/>
</dbReference>
<protein>
    <recommendedName>
        <fullName evidence="2">HTH marR-type domain-containing protein</fullName>
    </recommendedName>
</protein>
<dbReference type="PROSITE" id="PS50995">
    <property type="entry name" value="HTH_MARR_2"/>
    <property type="match status" value="1"/>
</dbReference>
<organism evidence="3 4">
    <name type="scientific">Acrocarpospora phusangensis</name>
    <dbReference type="NCBI Taxonomy" id="1070424"/>
    <lineage>
        <taxon>Bacteria</taxon>
        <taxon>Bacillati</taxon>
        <taxon>Actinomycetota</taxon>
        <taxon>Actinomycetes</taxon>
        <taxon>Streptosporangiales</taxon>
        <taxon>Streptosporangiaceae</taxon>
        <taxon>Acrocarpospora</taxon>
    </lineage>
</organism>
<evidence type="ECO:0000259" key="2">
    <source>
        <dbReference type="PROSITE" id="PS50995"/>
    </source>
</evidence>